<dbReference type="RefSeq" id="WP_291793709.1">
    <property type="nucleotide sequence ID" value="NZ_BAAAPZ010000002.1"/>
</dbReference>
<keyword evidence="1" id="KW-1133">Transmembrane helix</keyword>
<evidence type="ECO:0000256" key="1">
    <source>
        <dbReference type="SAM" id="Phobius"/>
    </source>
</evidence>
<name>A0ABP5I130_9MICO</name>
<organism evidence="2 3">
    <name type="scientific">Brevibacterium salitolerans</name>
    <dbReference type="NCBI Taxonomy" id="1403566"/>
    <lineage>
        <taxon>Bacteria</taxon>
        <taxon>Bacillati</taxon>
        <taxon>Actinomycetota</taxon>
        <taxon>Actinomycetes</taxon>
        <taxon>Micrococcales</taxon>
        <taxon>Brevibacteriaceae</taxon>
        <taxon>Brevibacterium</taxon>
    </lineage>
</organism>
<protein>
    <recommendedName>
        <fullName evidence="4">Peptidase</fullName>
    </recommendedName>
</protein>
<feature type="transmembrane region" description="Helical" evidence="1">
    <location>
        <begin position="6"/>
        <end position="28"/>
    </location>
</feature>
<evidence type="ECO:0000313" key="3">
    <source>
        <dbReference type="Proteomes" id="UP001500984"/>
    </source>
</evidence>
<sequence length="109" mass="11803">MSIDWLAFGQVFLAALAGAAVLVGLYSLGLRLLVTGGRPPVVPPQEFPDAITVMSEKARRKAERKAEKAAQRVPLTDRQKRTVLSFAYLCFGLCACAIVGAVLVIFLFH</sequence>
<feature type="transmembrane region" description="Helical" evidence="1">
    <location>
        <begin position="86"/>
        <end position="108"/>
    </location>
</feature>
<accession>A0ABP5I130</accession>
<proteinExistence type="predicted"/>
<keyword evidence="1" id="KW-0472">Membrane</keyword>
<dbReference type="EMBL" id="BAAAPZ010000002">
    <property type="protein sequence ID" value="GAA2090356.1"/>
    <property type="molecule type" value="Genomic_DNA"/>
</dbReference>
<reference evidence="3" key="1">
    <citation type="journal article" date="2019" name="Int. J. Syst. Evol. Microbiol.">
        <title>The Global Catalogue of Microorganisms (GCM) 10K type strain sequencing project: providing services to taxonomists for standard genome sequencing and annotation.</title>
        <authorList>
            <consortium name="The Broad Institute Genomics Platform"/>
            <consortium name="The Broad Institute Genome Sequencing Center for Infectious Disease"/>
            <person name="Wu L."/>
            <person name="Ma J."/>
        </authorList>
    </citation>
    <scope>NUCLEOTIDE SEQUENCE [LARGE SCALE GENOMIC DNA]</scope>
    <source>
        <strain evidence="3">JCM 15900</strain>
    </source>
</reference>
<evidence type="ECO:0008006" key="4">
    <source>
        <dbReference type="Google" id="ProtNLM"/>
    </source>
</evidence>
<keyword evidence="1" id="KW-0812">Transmembrane</keyword>
<evidence type="ECO:0000313" key="2">
    <source>
        <dbReference type="EMBL" id="GAA2090356.1"/>
    </source>
</evidence>
<gene>
    <name evidence="2" type="ORF">GCM10009823_06740</name>
</gene>
<dbReference type="Proteomes" id="UP001500984">
    <property type="component" value="Unassembled WGS sequence"/>
</dbReference>
<comment type="caution">
    <text evidence="2">The sequence shown here is derived from an EMBL/GenBank/DDBJ whole genome shotgun (WGS) entry which is preliminary data.</text>
</comment>
<keyword evidence="3" id="KW-1185">Reference proteome</keyword>